<evidence type="ECO:0000313" key="2">
    <source>
        <dbReference type="Proteomes" id="UP000202259"/>
    </source>
</evidence>
<name>A0A222GDL5_9GAMM</name>
<accession>A0A222GDL5</accession>
<reference evidence="1 2" key="1">
    <citation type="submission" date="2017-08" db="EMBL/GenBank/DDBJ databases">
        <title>Complete genome of Colwellia sp. NB097-1, a psychrophile bacterium ioslated from Bering Sea.</title>
        <authorList>
            <person name="Chen X."/>
        </authorList>
    </citation>
    <scope>NUCLEOTIDE SEQUENCE [LARGE SCALE GENOMIC DNA]</scope>
    <source>
        <strain evidence="1 2">NB097-1</strain>
    </source>
</reference>
<dbReference type="AlphaFoldDB" id="A0A222GDL5"/>
<organism evidence="1 2">
    <name type="scientific">Cognaticolwellia beringensis</name>
    <dbReference type="NCBI Taxonomy" id="1967665"/>
    <lineage>
        <taxon>Bacteria</taxon>
        <taxon>Pseudomonadati</taxon>
        <taxon>Pseudomonadota</taxon>
        <taxon>Gammaproteobacteria</taxon>
        <taxon>Alteromonadales</taxon>
        <taxon>Colwelliaceae</taxon>
        <taxon>Cognaticolwellia</taxon>
    </lineage>
</organism>
<proteinExistence type="predicted"/>
<protein>
    <submittedName>
        <fullName evidence="1">DUF3081 domain-containing protein</fullName>
    </submittedName>
</protein>
<dbReference type="KEGG" id="cber:B5D82_09995"/>
<gene>
    <name evidence="1" type="ORF">B5D82_09995</name>
</gene>
<dbReference type="Pfam" id="PF11280">
    <property type="entry name" value="DUF3081"/>
    <property type="match status" value="1"/>
</dbReference>
<dbReference type="Proteomes" id="UP000202259">
    <property type="component" value="Chromosome"/>
</dbReference>
<dbReference type="EMBL" id="CP020465">
    <property type="protein sequence ID" value="ASP49969.1"/>
    <property type="molecule type" value="Genomic_DNA"/>
</dbReference>
<dbReference type="OrthoDB" id="5818611at2"/>
<sequence length="87" mass="10079">MKNNNVALSDLLQVFNLVTTKGSKTEGNYEFQGIKAWHDFDGYTCFLGYKDLTLTLLFHGRYTFDFQQQETMDLFLSKVNKLLVAEL</sequence>
<evidence type="ECO:0000313" key="1">
    <source>
        <dbReference type="EMBL" id="ASP49969.1"/>
    </source>
</evidence>
<keyword evidence="2" id="KW-1185">Reference proteome</keyword>
<dbReference type="InterPro" id="IPR021432">
    <property type="entry name" value="DUF3081"/>
</dbReference>